<feature type="signal peptide" evidence="1">
    <location>
        <begin position="1"/>
        <end position="29"/>
    </location>
</feature>
<name>A0AAW0CBQ9_9AGAR</name>
<evidence type="ECO:0000313" key="3">
    <source>
        <dbReference type="Proteomes" id="UP001362999"/>
    </source>
</evidence>
<reference evidence="2 3" key="1">
    <citation type="journal article" date="2024" name="J Genomics">
        <title>Draft genome sequencing and assembly of Favolaschia claudopus CIRM-BRFM 2984 isolated from oak limbs.</title>
        <authorList>
            <person name="Navarro D."/>
            <person name="Drula E."/>
            <person name="Chaduli D."/>
            <person name="Cazenave R."/>
            <person name="Ahrendt S."/>
            <person name="Wang J."/>
            <person name="Lipzen A."/>
            <person name="Daum C."/>
            <person name="Barry K."/>
            <person name="Grigoriev I.V."/>
            <person name="Favel A."/>
            <person name="Rosso M.N."/>
            <person name="Martin F."/>
        </authorList>
    </citation>
    <scope>NUCLEOTIDE SEQUENCE [LARGE SCALE GENOMIC DNA]</scope>
    <source>
        <strain evidence="2 3">CIRM-BRFM 2984</strain>
    </source>
</reference>
<dbReference type="EMBL" id="JAWWNJ010000019">
    <property type="protein sequence ID" value="KAK7036070.1"/>
    <property type="molecule type" value="Genomic_DNA"/>
</dbReference>
<organism evidence="2 3">
    <name type="scientific">Favolaschia claudopus</name>
    <dbReference type="NCBI Taxonomy" id="2862362"/>
    <lineage>
        <taxon>Eukaryota</taxon>
        <taxon>Fungi</taxon>
        <taxon>Dikarya</taxon>
        <taxon>Basidiomycota</taxon>
        <taxon>Agaricomycotina</taxon>
        <taxon>Agaricomycetes</taxon>
        <taxon>Agaricomycetidae</taxon>
        <taxon>Agaricales</taxon>
        <taxon>Marasmiineae</taxon>
        <taxon>Mycenaceae</taxon>
        <taxon>Favolaschia</taxon>
    </lineage>
</organism>
<feature type="chain" id="PRO_5043339864" description="Secreted protein" evidence="1">
    <location>
        <begin position="30"/>
        <end position="156"/>
    </location>
</feature>
<sequence>MQRHVFARANVLNTLTRAHLIVLVTTLHATDTRSRAEMHSSQLFVPSVLHFSRKQAADTCRPQPHTRRSVGTDISFHFSQLYHPNTHDLVGAHAFITDEEHLIPAPAVNARSQQYLRVDDILCWGQVPTERSRKAVANTTHARCALSCAAHFFLFL</sequence>
<evidence type="ECO:0008006" key="4">
    <source>
        <dbReference type="Google" id="ProtNLM"/>
    </source>
</evidence>
<dbReference type="AlphaFoldDB" id="A0AAW0CBQ9"/>
<proteinExistence type="predicted"/>
<keyword evidence="1" id="KW-0732">Signal</keyword>
<evidence type="ECO:0000313" key="2">
    <source>
        <dbReference type="EMBL" id="KAK7036070.1"/>
    </source>
</evidence>
<gene>
    <name evidence="2" type="ORF">R3P38DRAFT_3183868</name>
</gene>
<protein>
    <recommendedName>
        <fullName evidence="4">Secreted protein</fullName>
    </recommendedName>
</protein>
<accession>A0AAW0CBQ9</accession>
<keyword evidence="3" id="KW-1185">Reference proteome</keyword>
<evidence type="ECO:0000256" key="1">
    <source>
        <dbReference type="SAM" id="SignalP"/>
    </source>
</evidence>
<dbReference type="Proteomes" id="UP001362999">
    <property type="component" value="Unassembled WGS sequence"/>
</dbReference>
<comment type="caution">
    <text evidence="2">The sequence shown here is derived from an EMBL/GenBank/DDBJ whole genome shotgun (WGS) entry which is preliminary data.</text>
</comment>